<comment type="caution">
    <text evidence="2">The sequence shown here is derived from an EMBL/GenBank/DDBJ whole genome shotgun (WGS) entry which is preliminary data.</text>
</comment>
<evidence type="ECO:0000313" key="2">
    <source>
        <dbReference type="EMBL" id="MFA0567380.1"/>
    </source>
</evidence>
<evidence type="ECO:0000259" key="1">
    <source>
        <dbReference type="Pfam" id="PF13400"/>
    </source>
</evidence>
<evidence type="ECO:0000313" key="3">
    <source>
        <dbReference type="Proteomes" id="UP001570417"/>
    </source>
</evidence>
<reference evidence="2 3" key="1">
    <citation type="journal article" date="2024" name="ISME J.">
        <title>Tailless and filamentous prophages are predominant in marine Vibrio.</title>
        <authorList>
            <person name="Steensen K."/>
            <person name="Seneca J."/>
            <person name="Bartlau N."/>
            <person name="Yu X.A."/>
            <person name="Hussain F.A."/>
            <person name="Polz M.F."/>
        </authorList>
    </citation>
    <scope>NUCLEOTIDE SEQUENCE [LARGE SCALE GENOMIC DNA]</scope>
    <source>
        <strain evidence="2 3">10N.222.51.A1</strain>
    </source>
</reference>
<accession>A0ABV4N7N5</accession>
<dbReference type="Pfam" id="PF13400">
    <property type="entry name" value="Tad"/>
    <property type="match status" value="1"/>
</dbReference>
<gene>
    <name evidence="2" type="ORF">AB4566_03750</name>
</gene>
<name>A0ABV4N7N5_9VIBR</name>
<dbReference type="EMBL" id="JBFRUW010000005">
    <property type="protein sequence ID" value="MFA0567380.1"/>
    <property type="molecule type" value="Genomic_DNA"/>
</dbReference>
<sequence length="407" mass="42771">MLHGYRADLRFSKSMKNKQKGIVLVLMTAALLLLIVAAAFAIDVNHYRLNLTRLQNAVDSAALAAADEANFGGSETSATTAANNLLSAITNASGNSEMDMSNATVEVQFSNDPLTFPDNSFDIDLDVYARVLVTGMDLDEYLIDTMGMEKLVTASAVAGPSSALNTVNIVPIGVCTGDESTGVFGYTPGEVYALKVGDSSVSLMGSGNYHLLDFGSGASTVRKGLAGAYTQSVSIGDTVITKPGASTGPTAQGINTRLGVYKGGLSDSDYPPDLVTEQPSDEAELDSDGDVVYNDTYDYAEYKEQTEDCLSGVGSDCETDGVAWRRMLTLPMLNCTGQSGGVSSFVVEDIGCFFFLQQAPNNNSGGQTVFGEFVESCASSNGGLGLVPSADGAFRIVLYNDPLREES</sequence>
<protein>
    <submittedName>
        <fullName evidence="2">Pilus assembly protein TadG-related protein</fullName>
    </submittedName>
</protein>
<proteinExistence type="predicted"/>
<dbReference type="RefSeq" id="WP_137373480.1">
    <property type="nucleotide sequence ID" value="NZ_AP025490.1"/>
</dbReference>
<dbReference type="InterPro" id="IPR028087">
    <property type="entry name" value="Tad_N"/>
</dbReference>
<organism evidence="2 3">
    <name type="scientific">Vibrio gallaecicus</name>
    <dbReference type="NCBI Taxonomy" id="552386"/>
    <lineage>
        <taxon>Bacteria</taxon>
        <taxon>Pseudomonadati</taxon>
        <taxon>Pseudomonadota</taxon>
        <taxon>Gammaproteobacteria</taxon>
        <taxon>Vibrionales</taxon>
        <taxon>Vibrionaceae</taxon>
        <taxon>Vibrio</taxon>
    </lineage>
</organism>
<keyword evidence="3" id="KW-1185">Reference proteome</keyword>
<dbReference type="Proteomes" id="UP001570417">
    <property type="component" value="Unassembled WGS sequence"/>
</dbReference>
<feature type="domain" description="Putative Flp pilus-assembly TadG-like N-terminal" evidence="1">
    <location>
        <begin position="24"/>
        <end position="67"/>
    </location>
</feature>